<keyword evidence="6" id="KW-0732">Signal</keyword>
<feature type="domain" description="Glycoside hydrolase family 70 catalytic" evidence="8">
    <location>
        <begin position="817"/>
        <end position="1611"/>
    </location>
</feature>
<dbReference type="InterPro" id="IPR017853">
    <property type="entry name" value="GH"/>
</dbReference>
<dbReference type="PANTHER" id="PTHR43447">
    <property type="entry name" value="ALPHA-AMYLASE"/>
    <property type="match status" value="1"/>
</dbReference>
<dbReference type="EMBL" id="LN887215">
    <property type="protein sequence ID" value="CUR36485.1"/>
    <property type="molecule type" value="Genomic_DNA"/>
</dbReference>
<dbReference type="GO" id="GO:0009250">
    <property type="term" value="P:glucan biosynthetic process"/>
    <property type="evidence" value="ECO:0007669"/>
    <property type="project" value="InterPro"/>
</dbReference>
<dbReference type="InterPro" id="IPR022263">
    <property type="entry name" value="KxYKxGKxW"/>
</dbReference>
<feature type="compositionally biased region" description="Polar residues" evidence="7">
    <location>
        <begin position="56"/>
        <end position="73"/>
    </location>
</feature>
<dbReference type="Gene3D" id="3.20.20.470">
    <property type="entry name" value="Glucansucrase"/>
    <property type="match status" value="1"/>
</dbReference>
<gene>
    <name evidence="9" type="ORF">LRLP16767_LRPG3B_00277</name>
</gene>
<feature type="compositionally biased region" description="Low complexity" evidence="7">
    <location>
        <begin position="44"/>
        <end position="55"/>
    </location>
</feature>
<evidence type="ECO:0000256" key="1">
    <source>
        <dbReference type="ARBA" id="ARBA00001152"/>
    </source>
</evidence>
<keyword evidence="4" id="KW-0328">Glycosyltransferase</keyword>
<dbReference type="EC" id="2.4.1.5" evidence="3"/>
<evidence type="ECO:0000256" key="3">
    <source>
        <dbReference type="ARBA" id="ARBA00012592"/>
    </source>
</evidence>
<dbReference type="FunFam" id="3.20.20.470:FF:000001">
    <property type="entry name" value="Inactive glucansucrase"/>
    <property type="match status" value="1"/>
</dbReference>
<dbReference type="FunFam" id="2.30.30.420:FF:000001">
    <property type="entry name" value="Inactive glucansucrase"/>
    <property type="match status" value="1"/>
</dbReference>
<feature type="region of interest" description="Disordered" evidence="7">
    <location>
        <begin position="42"/>
        <end position="111"/>
    </location>
</feature>
<evidence type="ECO:0000256" key="7">
    <source>
        <dbReference type="SAM" id="MobiDB-lite"/>
    </source>
</evidence>
<dbReference type="GO" id="GO:0047849">
    <property type="term" value="F:dextransucrase activity"/>
    <property type="evidence" value="ECO:0007669"/>
    <property type="project" value="UniProtKB-EC"/>
</dbReference>
<dbReference type="Pfam" id="PF19258">
    <property type="entry name" value="KxYKxGKxW_sig"/>
    <property type="match status" value="1"/>
</dbReference>
<reference evidence="9" key="1">
    <citation type="submission" date="2015-10" db="EMBL/GenBank/DDBJ databases">
        <authorList>
            <person name="Gilbert D.G."/>
        </authorList>
    </citation>
    <scope>NUCLEOTIDE SEQUENCE</scope>
    <source>
        <strain evidence="9">Pg-3b</strain>
    </source>
</reference>
<organism evidence="9">
    <name type="scientific">Limosilactobacillus reuteri</name>
    <name type="common">Lactobacillus reuteri</name>
    <dbReference type="NCBI Taxonomy" id="1598"/>
    <lineage>
        <taxon>Bacteria</taxon>
        <taxon>Bacillati</taxon>
        <taxon>Bacillota</taxon>
        <taxon>Bacilli</taxon>
        <taxon>Lactobacillales</taxon>
        <taxon>Lactobacillaceae</taxon>
        <taxon>Limosilactobacillus</taxon>
    </lineage>
</organism>
<evidence type="ECO:0000256" key="2">
    <source>
        <dbReference type="ARBA" id="ARBA00009247"/>
    </source>
</evidence>
<evidence type="ECO:0000259" key="8">
    <source>
        <dbReference type="Pfam" id="PF02324"/>
    </source>
</evidence>
<dbReference type="InterPro" id="IPR003318">
    <property type="entry name" value="Glyco_hydro70cat"/>
</dbReference>
<protein>
    <recommendedName>
        <fullName evidence="3">dextransucrase</fullName>
        <ecNumber evidence="3">2.4.1.5</ecNumber>
    </recommendedName>
</protein>
<comment type="similarity">
    <text evidence="2">Belongs to the glycosyl hydrolase 70 family.</text>
</comment>
<evidence type="ECO:0000313" key="9">
    <source>
        <dbReference type="EMBL" id="CUR36485.1"/>
    </source>
</evidence>
<sequence length="1622" mass="179667">MEIKKHFKLYKSGKQWITASIATVAVSTGLVLGGEVAHAADNQPITTPAPVTTAINNSNQENNTKEQTNSQDPKTVEPLKENISQNNDELKQSKKTPAVVPAATNNNGNIKSTTTVPTDNISYGNIDSAIINDNKLHVTGWSASNQAINKNVSRYVIAYDSTNNTELGRTKVTSQIARPDVAKVHQDVYNAQNSGFDVNVSLNFDKMNNYRDAIKIISRYSGVPDGNSDYVDFVSQPIIFDENNYAHLDDFSVQNGKLHVSGWNATNKAIQNPNHFLILFDRTINREVARQKVTTGINRPDVEKAYPQVINANISGFDAAFDITTLNPNDEYQILSRYSNDDNGEGSYVTYWFKPQRIAPANQFNSGHLDSFNISKAGKVTVSGWQATNLSNIQSNRFIILFDNTANHQIASTKITNTARPDVEKVYPQVLNATNSGYDVTFGLTQDQIAQLLPNHSYSIVSRYSADANGNGNDKQHTDFWSTPITLNKTASYIDSISLNGNELNVRGWMASDASATQANPYLIVLNNGKEVTRQKLTLVARPDVAKVYPDVYNSLDSGFNTTIKLTVPQLNELTGNMQVLLRYSTAADGNPINNGGFTDQYSKNYATNGGSFDFVKVDNNQVAFSGWHVSDQTTDKPYQWIIVLANGKEVGRQLISSTTNGFVSYNRPDVYNVNPAISNSSTSGFQGIMTLKDSIKNANVQLVHRFSDDGQNGEGNRVDYWSEVMPVTNTFQKGTDQLMRNLVAKPNKNQLKIYNGSTLVKTLGPGTWENMAFAQDSSAINNIDGYLSYTDWYRPYGTSQDGKTWYETTAMDWRPLLMYIWPSKDVQAQFIKYFVNNGYENANYGLTKDTVANINKDTNTTVLANMAQNLRYVIEQSIAANKGTSKLANDINSFAATVPELSASSELSLQSMPNYRPGESGTVDSDQVIFVNNNSKDPRKGNTNYADSNYRLMNRTINNQAGNNNSDNSPELLVGNDIDNSNPVVQAENLNWEYFLLNYGKLMGYNPDGNFDGFRVDAADNIDADVLDQMGQLMNDMYHTKGNPQNANDHLSYNEGYHSGAAQMLNEKGNPQLYMDSGEFYTLENVLGRANNRNNISNLITNSVVNRQNDTTENEATPNWSFVTNHDQRKNLINRLIIKDHPNIPDIMGSAYKAEYANQAWQEFYADQEKTNKQYAQYNVPAQYAILLSNKDTVPQVYYGDLYNETAQYMQEKSIYYNAITTLMKARKHFVSGGQTMTKLNNNLLASVRYGKGVVDANSNGTDKLSRTSGMAVLVGNDSNMAQQSVAINMGRAHANQQYRNLIDTTENGLTYDADNSENPAILTTDSNGILKVTVKGYSNPYVSGYLGVWVPVISGDQDVTTNASDVVANKEKTFESNAALDSHMIYEDFSLFQPEPTNVENHAYNVIAKNANLFNDLGITDFWMAPAYTSFGMSRYNEGYSVTDRYNLGTTVNPTKYGSGEELANTIAALHKVGLKVQEDIVMNQMIGFSGREAVTVTRTNNRGMQIHVNGQTYANQIYFAYTTGGGNGQETYGGKYLAELQKNYPDLFTTKAISTGVAPDPTVRINEWSAKYENGTSLQNIGIGLAVKLANGDYAYLNSGDNKVFNTLLPTAISLNFNN</sequence>
<evidence type="ECO:0000256" key="5">
    <source>
        <dbReference type="ARBA" id="ARBA00022679"/>
    </source>
</evidence>
<evidence type="ECO:0000256" key="6">
    <source>
        <dbReference type="ARBA" id="ARBA00022729"/>
    </source>
</evidence>
<comment type="catalytic activity">
    <reaction evidence="1">
        <text>[(1-&gt;6)-alpha-D-glucosyl](n) + sucrose = [(1-&gt;6)-alpha-D-glucosyl](n+1) + D-fructose</text>
        <dbReference type="Rhea" id="RHEA:18825"/>
        <dbReference type="Rhea" id="RHEA-COMP:11144"/>
        <dbReference type="Rhea" id="RHEA-COMP:11145"/>
        <dbReference type="ChEBI" id="CHEBI:17992"/>
        <dbReference type="ChEBI" id="CHEBI:18269"/>
        <dbReference type="ChEBI" id="CHEBI:37721"/>
        <dbReference type="EC" id="2.4.1.5"/>
    </reaction>
</comment>
<dbReference type="Gene3D" id="2.30.30.420">
    <property type="entry name" value="glucansucrase"/>
    <property type="match status" value="1"/>
</dbReference>
<dbReference type="SUPFAM" id="SSF51445">
    <property type="entry name" value="(Trans)glycosidases"/>
    <property type="match status" value="2"/>
</dbReference>
<proteinExistence type="inferred from homology"/>
<keyword evidence="5" id="KW-0808">Transferase</keyword>
<dbReference type="NCBIfam" id="TIGR03715">
    <property type="entry name" value="KxYKxGKxW"/>
    <property type="match status" value="1"/>
</dbReference>
<dbReference type="Pfam" id="PF02324">
    <property type="entry name" value="Glyco_hydro_70"/>
    <property type="match status" value="1"/>
</dbReference>
<dbReference type="RefSeq" id="WP_339111350.1">
    <property type="nucleotide sequence ID" value="NZ_LN887215.1"/>
</dbReference>
<name>A0A0U5CTT8_LIMRT</name>
<evidence type="ECO:0000256" key="4">
    <source>
        <dbReference type="ARBA" id="ARBA00022676"/>
    </source>
</evidence>
<dbReference type="GO" id="GO:0046527">
    <property type="term" value="F:glucosyltransferase activity"/>
    <property type="evidence" value="ECO:0007669"/>
    <property type="project" value="InterPro"/>
</dbReference>
<accession>A0A0U5CTT8</accession>